<feature type="signal peptide" evidence="1">
    <location>
        <begin position="1"/>
        <end position="26"/>
    </location>
</feature>
<dbReference type="Proteomes" id="UP001316803">
    <property type="component" value="Unassembled WGS sequence"/>
</dbReference>
<keyword evidence="1" id="KW-0732">Signal</keyword>
<dbReference type="InterPro" id="IPR021851">
    <property type="entry name" value="DUF3455"/>
</dbReference>
<dbReference type="AlphaFoldDB" id="A0AAN8EP28"/>
<protein>
    <submittedName>
        <fullName evidence="2">Uncharacterized protein</fullName>
    </submittedName>
</protein>
<accession>A0AAN8EP28</accession>
<organism evidence="2 3">
    <name type="scientific">Knufia fluminis</name>
    <dbReference type="NCBI Taxonomy" id="191047"/>
    <lineage>
        <taxon>Eukaryota</taxon>
        <taxon>Fungi</taxon>
        <taxon>Dikarya</taxon>
        <taxon>Ascomycota</taxon>
        <taxon>Pezizomycotina</taxon>
        <taxon>Eurotiomycetes</taxon>
        <taxon>Chaetothyriomycetidae</taxon>
        <taxon>Chaetothyriales</taxon>
        <taxon>Trichomeriaceae</taxon>
        <taxon>Knufia</taxon>
    </lineage>
</organism>
<proteinExistence type="predicted"/>
<evidence type="ECO:0000256" key="1">
    <source>
        <dbReference type="SAM" id="SignalP"/>
    </source>
</evidence>
<dbReference type="EMBL" id="JAKLMC020000013">
    <property type="protein sequence ID" value="KAK5952890.1"/>
    <property type="molecule type" value="Genomic_DNA"/>
</dbReference>
<gene>
    <name evidence="2" type="ORF">OHC33_006011</name>
</gene>
<dbReference type="Pfam" id="PF11937">
    <property type="entry name" value="DUF3455"/>
    <property type="match status" value="1"/>
</dbReference>
<name>A0AAN8EP28_9EURO</name>
<keyword evidence="3" id="KW-1185">Reference proteome</keyword>
<dbReference type="PANTHER" id="PTHR35567">
    <property type="entry name" value="MALATE DEHYDROGENASE (AFU_ORTHOLOGUE AFUA_2G13800)"/>
    <property type="match status" value="1"/>
</dbReference>
<dbReference type="PANTHER" id="PTHR35567:SF1">
    <property type="entry name" value="CONSERVED FUNGAL PROTEIN (AFU_ORTHOLOGUE AFUA_1G14230)"/>
    <property type="match status" value="1"/>
</dbReference>
<comment type="caution">
    <text evidence="2">The sequence shown here is derived from an EMBL/GenBank/DDBJ whole genome shotgun (WGS) entry which is preliminary data.</text>
</comment>
<feature type="chain" id="PRO_5042924006" evidence="1">
    <location>
        <begin position="27"/>
        <end position="250"/>
    </location>
</feature>
<evidence type="ECO:0000313" key="3">
    <source>
        <dbReference type="Proteomes" id="UP001316803"/>
    </source>
</evidence>
<reference evidence="2 3" key="1">
    <citation type="submission" date="2022-12" db="EMBL/GenBank/DDBJ databases">
        <title>Genomic features and morphological characterization of a novel Knufia sp. strain isolated from spacecraft assembly facility.</title>
        <authorList>
            <person name="Teixeira M."/>
            <person name="Chander A.M."/>
            <person name="Stajich J.E."/>
            <person name="Venkateswaran K."/>
        </authorList>
    </citation>
    <scope>NUCLEOTIDE SEQUENCE [LARGE SCALE GENOMIC DNA]</scope>
    <source>
        <strain evidence="2 3">FJI-L2-BK-P2</strain>
    </source>
</reference>
<sequence length="250" mass="28017">MVKVRHATIFSFLLITFNFLFQSTLARQSKHNRRRDVAEPPSIARSGWTVPLEGAVTCTDANYCTDRLPAPPSTSTLQYLAIGRGTITYTCAGQPDNQPPIYVAQNAFLYDAAPLVPKFSSEDQFHSYIPRFLQYDYTSLDNSTLTCIGNAQRVEGMTIFEIYSVDAYPVKVKDVVNSPNDAQYDLAWAHSQDDDSEWDIYRVETAGGGPPYNCGDQVISDEIPSEYVAEYWFYRSDRSGREGVAGRGEV</sequence>
<evidence type="ECO:0000313" key="2">
    <source>
        <dbReference type="EMBL" id="KAK5952890.1"/>
    </source>
</evidence>